<name>A0AAE3KR81_9BACT</name>
<keyword evidence="2" id="KW-1185">Reference proteome</keyword>
<accession>A0AAE3KR81</accession>
<dbReference type="AlphaFoldDB" id="A0AAE3KR81"/>
<reference evidence="1 2" key="1">
    <citation type="submission" date="2018-11" db="EMBL/GenBank/DDBJ databases">
        <title>Novel bacteria species description.</title>
        <authorList>
            <person name="Han J.-H."/>
        </authorList>
    </citation>
    <scope>NUCLEOTIDE SEQUENCE [LARGE SCALE GENOMIC DNA]</scope>
    <source>
        <strain evidence="1 2">KCTC23259</strain>
    </source>
</reference>
<evidence type="ECO:0000313" key="1">
    <source>
        <dbReference type="EMBL" id="MCP9761858.1"/>
    </source>
</evidence>
<protein>
    <submittedName>
        <fullName evidence="1">Uncharacterized protein</fullName>
    </submittedName>
</protein>
<evidence type="ECO:0000313" key="2">
    <source>
        <dbReference type="Proteomes" id="UP001204144"/>
    </source>
</evidence>
<dbReference type="Proteomes" id="UP001204144">
    <property type="component" value="Unassembled WGS sequence"/>
</dbReference>
<proteinExistence type="predicted"/>
<sequence length="247" mass="28223">MRDIKKEIDAWRQKEWNHESIYKYSALGGVQQNLQQQSFSQNQFRGLGLAVFGSKVVDRTKYEMGVERYLSALPFYKSENGSANSYSGNMSLARHYLRKVNKNFAIGAQVSFNVSARFGPEYDNNSISSEVFLSLNPKIKYVREFRLLRKSYAIDYSLSASLASVGFWTPTFTSNFTNNKFDGFLPNSYNAVNSRLLLRFPNKKRITSISPMLGYGWNLQALTPSKYPSVINGTHTIYLIANLHKIK</sequence>
<comment type="caution">
    <text evidence="1">The sequence shown here is derived from an EMBL/GenBank/DDBJ whole genome shotgun (WGS) entry which is preliminary data.</text>
</comment>
<dbReference type="EMBL" id="RJUF01000003">
    <property type="protein sequence ID" value="MCP9761858.1"/>
    <property type="molecule type" value="Genomic_DNA"/>
</dbReference>
<organism evidence="1 2">
    <name type="scientific">Lacihabitans soyangensis</name>
    <dbReference type="NCBI Taxonomy" id="869394"/>
    <lineage>
        <taxon>Bacteria</taxon>
        <taxon>Pseudomonadati</taxon>
        <taxon>Bacteroidota</taxon>
        <taxon>Cytophagia</taxon>
        <taxon>Cytophagales</taxon>
        <taxon>Leadbetterellaceae</taxon>
        <taxon>Lacihabitans</taxon>
    </lineage>
</organism>
<gene>
    <name evidence="1" type="ORF">EGI31_02745</name>
</gene>